<evidence type="ECO:0000313" key="5">
    <source>
        <dbReference type="EMBL" id="EOL46062.1"/>
    </source>
</evidence>
<comment type="caution">
    <text evidence="5">The sequence shown here is derived from an EMBL/GenBank/DDBJ whole genome shotgun (WGS) entry which is preliminary data.</text>
</comment>
<evidence type="ECO:0000256" key="2">
    <source>
        <dbReference type="SAM" id="MobiDB-lite"/>
    </source>
</evidence>
<dbReference type="InterPro" id="IPR006343">
    <property type="entry name" value="DnaB/C_C"/>
</dbReference>
<feature type="domain" description="DnaB/C C-terminal" evidence="3">
    <location>
        <begin position="325"/>
        <end position="399"/>
    </location>
</feature>
<feature type="region of interest" description="Disordered" evidence="2">
    <location>
        <begin position="410"/>
        <end position="448"/>
    </location>
</feature>
<proteinExistence type="inferred from homology"/>
<sequence>MENAWKEIQPKNIYRIVRMLPNTDLASEALLHLYQPIMGAQALALYLTMTSEINQLTGSSEESLHAELLTMLNCGIPQFYEARSKLEGIGLLNTYKKDSSELGTVFVYQLLSPMEPVEFFKDTVLSFHLLNTVGEKKFQRLVQQFEPKTFHVEGYQSITKKFLDVYGWQNQELIEKSEKLERVTEKFQLLQARKPVANELEVLNWSFVEELLKRKLGTTVHLTDTIKELFSLYHSMYGVDELELIELSLPAFDMMSGEFNQKELQRVLTVSTLPNNKKQVPEAISNEGPDEELRRWNTLRQEGFNEEELALIKDSETIPPMIYLEAIKEQKGGFVSKEETWLIQDLINKSPLKNSVLNILINYVLVVKNNASLTRSFVDKIANDWSQLKLQSPEAAIRHLKSVKKEAAKKLETAPRRTGQKRVRREKLPDWLNKPQQETAADPKKQAEIDRKLQNYLAKKEGDH</sequence>
<evidence type="ECO:0000256" key="1">
    <source>
        <dbReference type="ARBA" id="ARBA00093462"/>
    </source>
</evidence>
<organism evidence="5 6">
    <name type="scientific">Enterococcus phoeniculicola ATCC BAA-412</name>
    <dbReference type="NCBI Taxonomy" id="1158610"/>
    <lineage>
        <taxon>Bacteria</taxon>
        <taxon>Bacillati</taxon>
        <taxon>Bacillota</taxon>
        <taxon>Bacilli</taxon>
        <taxon>Lactobacillales</taxon>
        <taxon>Enterococcaceae</taxon>
        <taxon>Enterococcus</taxon>
    </lineage>
</organism>
<protein>
    <submittedName>
        <fullName evidence="5">Uncharacterized protein</fullName>
    </submittedName>
</protein>
<dbReference type="Pfam" id="PF07261">
    <property type="entry name" value="DnaB_2"/>
    <property type="match status" value="1"/>
</dbReference>
<evidence type="ECO:0000259" key="4">
    <source>
        <dbReference type="Pfam" id="PF25888"/>
    </source>
</evidence>
<dbReference type="STRING" id="154621.RV11_GL001212"/>
<evidence type="ECO:0000259" key="3">
    <source>
        <dbReference type="Pfam" id="PF07261"/>
    </source>
</evidence>
<dbReference type="AlphaFoldDB" id="R3WF35"/>
<dbReference type="EMBL" id="AJAT01000011">
    <property type="protein sequence ID" value="EOL46062.1"/>
    <property type="molecule type" value="Genomic_DNA"/>
</dbReference>
<accession>R3WF35</accession>
<feature type="domain" description="Replicative helicase loading/DNA remodeling protein DnaB N-terminal winged helix" evidence="4">
    <location>
        <begin position="22"/>
        <end position="190"/>
    </location>
</feature>
<dbReference type="eggNOG" id="COG3611">
    <property type="taxonomic scope" value="Bacteria"/>
</dbReference>
<dbReference type="InterPro" id="IPR058660">
    <property type="entry name" value="WHD_DnaB"/>
</dbReference>
<name>R3WF35_9ENTE</name>
<dbReference type="Pfam" id="PF25888">
    <property type="entry name" value="WHD_DnaB"/>
    <property type="match status" value="1"/>
</dbReference>
<keyword evidence="6" id="KW-1185">Reference proteome</keyword>
<dbReference type="HOGENOM" id="CLU_040783_1_0_9"/>
<dbReference type="OrthoDB" id="2082007at2"/>
<gene>
    <name evidence="5" type="ORF">UC3_00867</name>
</gene>
<reference evidence="5 6" key="1">
    <citation type="submission" date="2013-02" db="EMBL/GenBank/DDBJ databases">
        <title>The Genome Sequence of Enterococcus phoeniculicola BAA-412.</title>
        <authorList>
            <consortium name="The Broad Institute Genome Sequencing Platform"/>
            <consortium name="The Broad Institute Genome Sequencing Center for Infectious Disease"/>
            <person name="Earl A.M."/>
            <person name="Gilmore M.S."/>
            <person name="Lebreton F."/>
            <person name="Walker B."/>
            <person name="Young S.K."/>
            <person name="Zeng Q."/>
            <person name="Gargeya S."/>
            <person name="Fitzgerald M."/>
            <person name="Haas B."/>
            <person name="Abouelleil A."/>
            <person name="Alvarado L."/>
            <person name="Arachchi H.M."/>
            <person name="Berlin A.M."/>
            <person name="Chapman S.B."/>
            <person name="Dewar J."/>
            <person name="Goldberg J."/>
            <person name="Griggs A."/>
            <person name="Gujja S."/>
            <person name="Hansen M."/>
            <person name="Howarth C."/>
            <person name="Imamovic A."/>
            <person name="Larimer J."/>
            <person name="McCowan C."/>
            <person name="Murphy C."/>
            <person name="Neiman D."/>
            <person name="Pearson M."/>
            <person name="Priest M."/>
            <person name="Roberts A."/>
            <person name="Saif S."/>
            <person name="Shea T."/>
            <person name="Sisk P."/>
            <person name="Sykes S."/>
            <person name="Wortman J."/>
            <person name="Nusbaum C."/>
            <person name="Birren B."/>
        </authorList>
    </citation>
    <scope>NUCLEOTIDE SEQUENCE [LARGE SCALE GENOMIC DNA]</scope>
    <source>
        <strain evidence="5 6">ATCC BAA-412</strain>
    </source>
</reference>
<dbReference type="Proteomes" id="UP000013785">
    <property type="component" value="Unassembled WGS sequence"/>
</dbReference>
<evidence type="ECO:0000313" key="6">
    <source>
        <dbReference type="Proteomes" id="UP000013785"/>
    </source>
</evidence>
<comment type="similarity">
    <text evidence="1">Belongs to the DnaB/DnaD family.</text>
</comment>
<dbReference type="PATRIC" id="fig|1158610.3.peg.846"/>
<dbReference type="RefSeq" id="WP_010767540.1">
    <property type="nucleotide sequence ID" value="NZ_ASWE01000002.1"/>
</dbReference>